<dbReference type="GO" id="GO:0030288">
    <property type="term" value="C:outer membrane-bounded periplasmic space"/>
    <property type="evidence" value="ECO:0007669"/>
    <property type="project" value="TreeGrafter"/>
</dbReference>
<dbReference type="Gene3D" id="3.10.105.10">
    <property type="entry name" value="Dipeptide-binding Protein, Domain 3"/>
    <property type="match status" value="1"/>
</dbReference>
<dbReference type="SUPFAM" id="SSF53850">
    <property type="entry name" value="Periplasmic binding protein-like II"/>
    <property type="match status" value="1"/>
</dbReference>
<feature type="domain" description="Solute-binding protein family 5" evidence="4">
    <location>
        <begin position="124"/>
        <end position="528"/>
    </location>
</feature>
<keyword evidence="3" id="KW-0732">Signal</keyword>
<name>A0A7X5F5A0_9HYPH</name>
<dbReference type="CDD" id="cd08497">
    <property type="entry name" value="MbnE-like"/>
    <property type="match status" value="1"/>
</dbReference>
<evidence type="ECO:0000259" key="4">
    <source>
        <dbReference type="Pfam" id="PF00496"/>
    </source>
</evidence>
<dbReference type="Proteomes" id="UP000586722">
    <property type="component" value="Unassembled WGS sequence"/>
</dbReference>
<dbReference type="GO" id="GO:0042884">
    <property type="term" value="P:microcin transport"/>
    <property type="evidence" value="ECO:0007669"/>
    <property type="project" value="TreeGrafter"/>
</dbReference>
<sequence>MTDHLQPTRRTLLRLSAAAAAAATLPLGAFGTSGAARAQPALRHGLSVFGELKYAPGFEAFEYVRRDAPKGGRISFSAPSWAYNQNPQTFNTFNTFILKGDAPPRMEMCFDSLMVRALDEPDAIYGLVAAGVEIAADGNSYIFHLRPEARFHDGSRLTADDVAFSLNLLKASGHPQISQAIQEFTEARALDEARVEVLFSGKQTRQLPLIVAGLPIFSRRYYSAYDFTQSTLTPPLSSGPYKVGAHEVGRFVEYHRVTDWWAQDLPVSRGQNNFDVIRLEFFRERQVTFEAFKKGLLTFHEEFTSKTWNTEYTFPAVTEGKVLKKEIPDNRPSGAQGWFFNARLPKFADPRVRRALGFAFDFEWSNQNLFYGMYRRTQSFFQNSDMMATGLPDAAELALLEPFRNRLPAEVFGEPALAPVSDGSGNDRSLLRQAAQLLADAGLERREGVLYGLDGKPFTIEFLDDSIAFDRVVQPLITNFKRLGIEATSRIVDPAQYQSRENDFDFEVTGRRFSLSATLSDETRDFWSSQSADRPGSRNLSGIKDPVVDALIDKALAASTRQDMVIAARALDRVLRAGHYWIPQWNKPYHSVAIWDVFGYPEKPPFYDFPVETTWWFDTDRAARIGMAG</sequence>
<dbReference type="PIRSF" id="PIRSF002741">
    <property type="entry name" value="MppA"/>
    <property type="match status" value="1"/>
</dbReference>
<dbReference type="InterPro" id="IPR006311">
    <property type="entry name" value="TAT_signal"/>
</dbReference>
<dbReference type="PROSITE" id="PS51318">
    <property type="entry name" value="TAT"/>
    <property type="match status" value="1"/>
</dbReference>
<reference evidence="6" key="1">
    <citation type="submission" date="2020-01" db="EMBL/GenBank/DDBJ databases">
        <authorList>
            <person name="Fang Y."/>
            <person name="Sun R."/>
            <person name="Nie L."/>
            <person name="He J."/>
            <person name="Hao L."/>
            <person name="Wang L."/>
            <person name="Su S."/>
            <person name="Lv E."/>
            <person name="Zhang Z."/>
            <person name="Xie R."/>
            <person name="Liu H."/>
        </authorList>
    </citation>
    <scope>NUCLEOTIDE SEQUENCE [LARGE SCALE GENOMIC DNA]</scope>
    <source>
        <strain evidence="6">XCT-53</strain>
    </source>
</reference>
<organism evidence="5 6">
    <name type="scientific">Pannonibacter tanglangensis</name>
    <dbReference type="NCBI Taxonomy" id="2750084"/>
    <lineage>
        <taxon>Bacteria</taxon>
        <taxon>Pseudomonadati</taxon>
        <taxon>Pseudomonadota</taxon>
        <taxon>Alphaproteobacteria</taxon>
        <taxon>Hyphomicrobiales</taxon>
        <taxon>Stappiaceae</taxon>
        <taxon>Pannonibacter</taxon>
    </lineage>
</organism>
<dbReference type="EMBL" id="JAABLQ010000003">
    <property type="protein sequence ID" value="NBN80003.1"/>
    <property type="molecule type" value="Genomic_DNA"/>
</dbReference>
<dbReference type="Pfam" id="PF00496">
    <property type="entry name" value="SBP_bac_5"/>
    <property type="match status" value="1"/>
</dbReference>
<accession>A0A7X5F5A0</accession>
<protein>
    <submittedName>
        <fullName evidence="5">ABC transporter substrate-binding protein</fullName>
    </submittedName>
</protein>
<dbReference type="GO" id="GO:0043190">
    <property type="term" value="C:ATP-binding cassette (ABC) transporter complex"/>
    <property type="evidence" value="ECO:0007669"/>
    <property type="project" value="InterPro"/>
</dbReference>
<dbReference type="InterPro" id="IPR039424">
    <property type="entry name" value="SBP_5"/>
</dbReference>
<dbReference type="Gene3D" id="3.40.190.10">
    <property type="entry name" value="Periplasmic binding protein-like II"/>
    <property type="match status" value="1"/>
</dbReference>
<dbReference type="RefSeq" id="WP_161677753.1">
    <property type="nucleotide sequence ID" value="NZ_JAABLP010000005.1"/>
</dbReference>
<dbReference type="GO" id="GO:0015833">
    <property type="term" value="P:peptide transport"/>
    <property type="evidence" value="ECO:0007669"/>
    <property type="project" value="TreeGrafter"/>
</dbReference>
<comment type="subcellular location">
    <subcellularLocation>
        <location evidence="1">Periplasm</location>
    </subcellularLocation>
</comment>
<keyword evidence="6" id="KW-1185">Reference proteome</keyword>
<proteinExistence type="inferred from homology"/>
<comment type="caution">
    <text evidence="5">The sequence shown here is derived from an EMBL/GenBank/DDBJ whole genome shotgun (WGS) entry which is preliminary data.</text>
</comment>
<dbReference type="InterPro" id="IPR000914">
    <property type="entry name" value="SBP_5_dom"/>
</dbReference>
<dbReference type="AlphaFoldDB" id="A0A7X5F5A0"/>
<dbReference type="InterPro" id="IPR030678">
    <property type="entry name" value="Peptide/Ni-bd"/>
</dbReference>
<comment type="similarity">
    <text evidence="2">Belongs to the bacterial solute-binding protein 5 family.</text>
</comment>
<evidence type="ECO:0000256" key="2">
    <source>
        <dbReference type="ARBA" id="ARBA00005695"/>
    </source>
</evidence>
<evidence type="ECO:0000313" key="5">
    <source>
        <dbReference type="EMBL" id="NBN80003.1"/>
    </source>
</evidence>
<dbReference type="PANTHER" id="PTHR30290">
    <property type="entry name" value="PERIPLASMIC BINDING COMPONENT OF ABC TRANSPORTER"/>
    <property type="match status" value="1"/>
</dbReference>
<dbReference type="PANTHER" id="PTHR30290:SF64">
    <property type="entry name" value="ABC TRANSPORTER PERIPLASMIC BINDING PROTEIN"/>
    <property type="match status" value="1"/>
</dbReference>
<gene>
    <name evidence="5" type="ORF">GWI72_17130</name>
</gene>
<evidence type="ECO:0000256" key="3">
    <source>
        <dbReference type="ARBA" id="ARBA00022729"/>
    </source>
</evidence>
<evidence type="ECO:0000256" key="1">
    <source>
        <dbReference type="ARBA" id="ARBA00004418"/>
    </source>
</evidence>
<evidence type="ECO:0000313" key="6">
    <source>
        <dbReference type="Proteomes" id="UP000586722"/>
    </source>
</evidence>
<dbReference type="GO" id="GO:1904680">
    <property type="term" value="F:peptide transmembrane transporter activity"/>
    <property type="evidence" value="ECO:0007669"/>
    <property type="project" value="TreeGrafter"/>
</dbReference>